<dbReference type="Proteomes" id="UP000078284">
    <property type="component" value="Chromosome 5"/>
</dbReference>
<evidence type="ECO:0000256" key="3">
    <source>
        <dbReference type="ARBA" id="ARBA00022692"/>
    </source>
</evidence>
<dbReference type="InterPro" id="IPR010420">
    <property type="entry name" value="CASTOR/POLLUX/SYM8_dom"/>
</dbReference>
<feature type="transmembrane region" description="Helical" evidence="6">
    <location>
        <begin position="216"/>
        <end position="234"/>
    </location>
</feature>
<protein>
    <recommendedName>
        <fullName evidence="7">RCK N-terminal domain-containing protein</fullName>
    </recommendedName>
</protein>
<feature type="transmembrane region" description="Helical" evidence="6">
    <location>
        <begin position="158"/>
        <end position="181"/>
    </location>
</feature>
<keyword evidence="5 6" id="KW-0472">Membrane</keyword>
<sequence length="836" mass="94751">MVAVQLFTWKPLILPSQALTRDRLASFHRSLSLHSLPLGGIKSSSFRGTFKVKSQRTGDTEPPNKNFKDLNSKFYKSLPYKLVIGCIPLYAVLRIAQKIFQELPNLIQNSVKAGLPFACASNAIDKHPLLKAIPSSHDIKWGLARSSYLFNTQLEKNLGTVFVVLLITCFSFVIIGGLFFFKFRKDTSLEDCLWEAWACLVNADTHLEQKTRFERLIGFVLAIWGIVFYSRLLSTMTEQFRYHMKKVREGAHMQVLESDHIIICGINSHLPFILKQLNSYQQHAVRLGTTTARKQTLLLMSDTPRKEMDKLAEAYAKDFDQLDILTKSCSLNMTKSFERAAACMARAIIILPTKGDRYEVDTDAFLSVLALEPIQKMESIPTIVEVSSSNMYDLLKSISGLKVEPVENSTSKLFVQCSRQKDLIKIYRHLLNYSKNVFNLCSFPNLTGMKYRQLRLGFQEVVVCGILRDGKVNFHPNDDEELMETDKLLFIAPLKKDFLYTDMKTENMTVDETDDTRKQVYEEKKSRLEKIITRPSKSLSKGSDSFKGPKESILLLGWRGDVVNMIKEFDSYLGPGSSLEILSDVPLEDRRGVDQSIATGKIKNIQVSHSVGNHMDYDTLKESIMHMQNKYEKGEEDIRLTIIVISDRDLLLGDPSRADKQSAYTLLLAETICNKLGVKVHNLASEIVDTKLGKQITRLKPSLTFIAAEEVMSLVTAQVAENSELNEVWKDILDAEGDEIYVKDIELYMKEGENPSFTELSERAWLRREVAIGYIKGGKKVLFVITRQPDISSSQTRFLLLLQIINPVPKTEPLSLEMGDSLIVISELEGDQVITL</sequence>
<dbReference type="Gene3D" id="3.40.50.720">
    <property type="entry name" value="NAD(P)-binding Rossmann-like Domain"/>
    <property type="match status" value="1"/>
</dbReference>
<dbReference type="AlphaFoldDB" id="A0A178U957"/>
<dbReference type="SUPFAM" id="SSF81324">
    <property type="entry name" value="Voltage-gated potassium channels"/>
    <property type="match status" value="1"/>
</dbReference>
<proteinExistence type="inferred from homology"/>
<dbReference type="InterPro" id="IPR003148">
    <property type="entry name" value="RCK_N"/>
</dbReference>
<evidence type="ECO:0000256" key="5">
    <source>
        <dbReference type="ARBA" id="ARBA00023136"/>
    </source>
</evidence>
<dbReference type="PANTHER" id="PTHR31563:SF13">
    <property type="entry name" value="ION CHANNEL POLLUX-LIKE 1-RELATED"/>
    <property type="match status" value="1"/>
</dbReference>
<dbReference type="Pfam" id="PF06241">
    <property type="entry name" value="Castor_Poll_mid"/>
    <property type="match status" value="1"/>
</dbReference>
<dbReference type="PROSITE" id="PS51201">
    <property type="entry name" value="RCK_N"/>
    <property type="match status" value="2"/>
</dbReference>
<accession>A0A178U957</accession>
<dbReference type="EMBL" id="LUHQ01000005">
    <property type="protein sequence ID" value="OAO90346.1"/>
    <property type="molecule type" value="Genomic_DNA"/>
</dbReference>
<comment type="similarity">
    <text evidence="2">Belongs to the castor/pollux (TC 1.A.1.23) family.</text>
</comment>
<dbReference type="GO" id="GO:0006813">
    <property type="term" value="P:potassium ion transport"/>
    <property type="evidence" value="ECO:0007669"/>
    <property type="project" value="InterPro"/>
</dbReference>
<dbReference type="ExpressionAtlas" id="A0A178U957">
    <property type="expression patterns" value="baseline and differential"/>
</dbReference>
<dbReference type="InterPro" id="IPR036721">
    <property type="entry name" value="RCK_C_sf"/>
</dbReference>
<evidence type="ECO:0000256" key="1">
    <source>
        <dbReference type="ARBA" id="ARBA00004141"/>
    </source>
</evidence>
<evidence type="ECO:0000313" key="9">
    <source>
        <dbReference type="Proteomes" id="UP000078284"/>
    </source>
</evidence>
<evidence type="ECO:0000256" key="4">
    <source>
        <dbReference type="ARBA" id="ARBA00022989"/>
    </source>
</evidence>
<dbReference type="SUPFAM" id="SSF116726">
    <property type="entry name" value="TrkA C-terminal domain-like"/>
    <property type="match status" value="1"/>
</dbReference>
<evidence type="ECO:0000313" key="8">
    <source>
        <dbReference type="EMBL" id="OAO90346.1"/>
    </source>
</evidence>
<name>A0A178U957_ARATH</name>
<comment type="caution">
    <text evidence="8">The sequence shown here is derived from an EMBL/GenBank/DDBJ whole genome shotgun (WGS) entry which is preliminary data.</text>
</comment>
<evidence type="ECO:0000256" key="6">
    <source>
        <dbReference type="SAM" id="Phobius"/>
    </source>
</evidence>
<evidence type="ECO:0000259" key="7">
    <source>
        <dbReference type="PROSITE" id="PS51201"/>
    </source>
</evidence>
<dbReference type="InterPro" id="IPR044849">
    <property type="entry name" value="CASTOR/POLLUX/SYM8-like"/>
</dbReference>
<keyword evidence="3 6" id="KW-0812">Transmembrane</keyword>
<organism evidence="8 9">
    <name type="scientific">Arabidopsis thaliana</name>
    <name type="common">Mouse-ear cress</name>
    <dbReference type="NCBI Taxonomy" id="3702"/>
    <lineage>
        <taxon>Eukaryota</taxon>
        <taxon>Viridiplantae</taxon>
        <taxon>Streptophyta</taxon>
        <taxon>Embryophyta</taxon>
        <taxon>Tracheophyta</taxon>
        <taxon>Spermatophyta</taxon>
        <taxon>Magnoliopsida</taxon>
        <taxon>eudicotyledons</taxon>
        <taxon>Gunneridae</taxon>
        <taxon>Pentapetalae</taxon>
        <taxon>rosids</taxon>
        <taxon>malvids</taxon>
        <taxon>Brassicales</taxon>
        <taxon>Brassicaceae</taxon>
        <taxon>Camelineae</taxon>
        <taxon>Arabidopsis</taxon>
    </lineage>
</organism>
<feature type="domain" description="RCK N-terminal" evidence="7">
    <location>
        <begin position="258"/>
        <end position="407"/>
    </location>
</feature>
<dbReference type="PANTHER" id="PTHR31563">
    <property type="entry name" value="ION CHANNEL POLLUX-RELATED"/>
    <property type="match status" value="1"/>
</dbReference>
<evidence type="ECO:0000256" key="2">
    <source>
        <dbReference type="ARBA" id="ARBA00008577"/>
    </source>
</evidence>
<comment type="subcellular location">
    <subcellularLocation>
        <location evidence="1">Membrane</location>
        <topology evidence="1">Multi-pass membrane protein</topology>
    </subcellularLocation>
</comment>
<reference evidence="9" key="1">
    <citation type="journal article" date="2016" name="Proc. Natl. Acad. Sci. U.S.A.">
        <title>Chromosome-level assembly of Arabidopsis thaliana Ler reveals the extent of translocation and inversion polymorphisms.</title>
        <authorList>
            <person name="Zapata L."/>
            <person name="Ding J."/>
            <person name="Willing E.M."/>
            <person name="Hartwig B."/>
            <person name="Bezdan D."/>
            <person name="Jiao W.B."/>
            <person name="Patel V."/>
            <person name="Velikkakam James G."/>
            <person name="Koornneef M."/>
            <person name="Ossowski S."/>
            <person name="Schneeberger K."/>
        </authorList>
    </citation>
    <scope>NUCLEOTIDE SEQUENCE [LARGE SCALE GENOMIC DNA]</scope>
    <source>
        <strain evidence="9">cv. Landsberg erecta</strain>
    </source>
</reference>
<keyword evidence="4 6" id="KW-1133">Transmembrane helix</keyword>
<gene>
    <name evidence="8" type="ordered locus">AXX17_At5g02110</name>
</gene>
<dbReference type="GO" id="GO:0016020">
    <property type="term" value="C:membrane"/>
    <property type="evidence" value="ECO:0007669"/>
    <property type="project" value="UniProtKB-SubCell"/>
</dbReference>
<feature type="domain" description="RCK N-terminal" evidence="7">
    <location>
        <begin position="550"/>
        <end position="712"/>
    </location>
</feature>